<evidence type="ECO:0000313" key="1">
    <source>
        <dbReference type="EMBL" id="MEM0577291.1"/>
    </source>
</evidence>
<sequence length="237" mass="27875">MKETTHLTNDLQVELDKIGSTVRLKTENNSFIKMNYKDWAGAIVNSRFIEVSTYVGLNDKHLQLEERGIIACNSYTNDIVEIATIIDKWLGKQLDIFQLAEQHKSIKINKTYQDLKTLSVDEILKHRWKYFSEEIAKGTLCFKLDVFEEFRKHFYHLYPTFSHDNLIFSNVIEQINDDFKSPIVFCDKDVIWIGFFKDNSEEEGEKTFKTKDIKQAIEMTKKLLPKGKHKIINPWTN</sequence>
<proteinExistence type="predicted"/>
<dbReference type="Proteomes" id="UP001468798">
    <property type="component" value="Unassembled WGS sequence"/>
</dbReference>
<organism evidence="1 2">
    <name type="scientific">Flavobacterium polysaccharolyticum</name>
    <dbReference type="NCBI Taxonomy" id="3133148"/>
    <lineage>
        <taxon>Bacteria</taxon>
        <taxon>Pseudomonadati</taxon>
        <taxon>Bacteroidota</taxon>
        <taxon>Flavobacteriia</taxon>
        <taxon>Flavobacteriales</taxon>
        <taxon>Flavobacteriaceae</taxon>
        <taxon>Flavobacterium</taxon>
    </lineage>
</organism>
<keyword evidence="2" id="KW-1185">Reference proteome</keyword>
<accession>A0ABU9NPR3</accession>
<comment type="caution">
    <text evidence="1">The sequence shown here is derived from an EMBL/GenBank/DDBJ whole genome shotgun (WGS) entry which is preliminary data.</text>
</comment>
<protein>
    <submittedName>
        <fullName evidence="1">Uncharacterized protein</fullName>
    </submittedName>
</protein>
<gene>
    <name evidence="1" type="ORF">WFZ86_12345</name>
</gene>
<evidence type="ECO:0000313" key="2">
    <source>
        <dbReference type="Proteomes" id="UP001468798"/>
    </source>
</evidence>
<dbReference type="RefSeq" id="WP_342692198.1">
    <property type="nucleotide sequence ID" value="NZ_JBCGDP010000011.1"/>
</dbReference>
<dbReference type="EMBL" id="JBCGDP010000011">
    <property type="protein sequence ID" value="MEM0577291.1"/>
    <property type="molecule type" value="Genomic_DNA"/>
</dbReference>
<name>A0ABU9NPR3_9FLAO</name>
<reference evidence="1 2" key="1">
    <citation type="submission" date="2024-03" db="EMBL/GenBank/DDBJ databases">
        <title>Two novel species of the genus Flavobacterium exhibiting potentially degradation of complex polysaccharides.</title>
        <authorList>
            <person name="Lian X."/>
        </authorList>
    </citation>
    <scope>NUCLEOTIDE SEQUENCE [LARGE SCALE GENOMIC DNA]</scope>
    <source>
        <strain evidence="1 2">N6</strain>
    </source>
</reference>